<dbReference type="GO" id="GO:0001522">
    <property type="term" value="P:pseudouridine synthesis"/>
    <property type="evidence" value="ECO:0007669"/>
    <property type="project" value="InterPro"/>
</dbReference>
<dbReference type="InterPro" id="IPR006225">
    <property type="entry name" value="PsdUridine_synth_RluC/D"/>
</dbReference>
<dbReference type="PROSITE" id="PS01129">
    <property type="entry name" value="PSI_RLU"/>
    <property type="match status" value="1"/>
</dbReference>
<evidence type="ECO:0000256" key="6">
    <source>
        <dbReference type="RuleBase" id="RU362028"/>
    </source>
</evidence>
<evidence type="ECO:0000256" key="4">
    <source>
        <dbReference type="PIRSR" id="PIRSR606225-1"/>
    </source>
</evidence>
<dbReference type="InterPro" id="IPR006224">
    <property type="entry name" value="PsdUridine_synth_RluA-like_CS"/>
</dbReference>
<dbReference type="InterPro" id="IPR036986">
    <property type="entry name" value="S4_RNA-bd_sf"/>
</dbReference>
<evidence type="ECO:0000256" key="5">
    <source>
        <dbReference type="PROSITE-ProRule" id="PRU00182"/>
    </source>
</evidence>
<keyword evidence="3 6" id="KW-0413">Isomerase</keyword>
<proteinExistence type="inferred from homology"/>
<dbReference type="EC" id="5.4.99.-" evidence="6"/>
<dbReference type="Gene3D" id="3.10.290.10">
    <property type="entry name" value="RNA-binding S4 domain"/>
    <property type="match status" value="1"/>
</dbReference>
<dbReference type="CDD" id="cd02869">
    <property type="entry name" value="PseudoU_synth_RluA_like"/>
    <property type="match status" value="1"/>
</dbReference>
<dbReference type="NCBIfam" id="TIGR00005">
    <property type="entry name" value="rluA_subfam"/>
    <property type="match status" value="1"/>
</dbReference>
<gene>
    <name evidence="8" type="primary">rluC</name>
    <name evidence="8" type="ORF">ERS852540_02086</name>
</gene>
<dbReference type="GO" id="GO:0009982">
    <property type="term" value="F:pseudouridine synthase activity"/>
    <property type="evidence" value="ECO:0007669"/>
    <property type="project" value="InterPro"/>
</dbReference>
<keyword evidence="5" id="KW-0694">RNA-binding</keyword>
<accession>A0A175A2L6</accession>
<dbReference type="GO" id="GO:0140098">
    <property type="term" value="F:catalytic activity, acting on RNA"/>
    <property type="evidence" value="ECO:0007669"/>
    <property type="project" value="UniProtKB-ARBA"/>
</dbReference>
<dbReference type="InterPro" id="IPR050188">
    <property type="entry name" value="RluA_PseudoU_synthase"/>
</dbReference>
<dbReference type="OrthoDB" id="9807829at2"/>
<feature type="domain" description="Pseudouridine synthase RsuA/RluA-like" evidence="7">
    <location>
        <begin position="93"/>
        <end position="253"/>
    </location>
</feature>
<dbReference type="EMBL" id="CZBY01000019">
    <property type="protein sequence ID" value="CUQ90281.1"/>
    <property type="molecule type" value="Genomic_DNA"/>
</dbReference>
<sequence>MKEIKVTKNDSGQRIDRFLSKSFPLGQGQICKLARKNCIKLNGKKCKPDTHIAENDIIKLFIPDEMLIPKAKTDPDDFTSVSDKIDIVYEDENILLVDKPVGMVVHEDESGDSDTLINRIKSYLYHKGEYHPENELSFAPALCNRIDRNTCGIVIAAKNAESLRILNQKIRDRELTKLYLCIACGKVTPDSATLTAYLEKNSDTNTVKISDKKTKSNLTIKTKYKVIAYNGENSLLKVDLLTGRTHQIRAHLAYIGHALLGDGKYGNNKLNKKYGFKYQALCSYELQFKFTTDAGCLSYLDGKCFKAKAPDFVKMFGSNIKL</sequence>
<evidence type="ECO:0000313" key="9">
    <source>
        <dbReference type="Proteomes" id="UP000095662"/>
    </source>
</evidence>
<evidence type="ECO:0000256" key="2">
    <source>
        <dbReference type="ARBA" id="ARBA00010876"/>
    </source>
</evidence>
<dbReference type="PROSITE" id="PS50889">
    <property type="entry name" value="S4"/>
    <property type="match status" value="1"/>
</dbReference>
<reference evidence="8 9" key="1">
    <citation type="submission" date="2015-09" db="EMBL/GenBank/DDBJ databases">
        <authorList>
            <consortium name="Pathogen Informatics"/>
        </authorList>
    </citation>
    <scope>NUCLEOTIDE SEQUENCE [LARGE SCALE GENOMIC DNA]</scope>
    <source>
        <strain evidence="8 9">2789STDY5834928</strain>
    </source>
</reference>
<dbReference type="AlphaFoldDB" id="A0A175A2L6"/>
<comment type="similarity">
    <text evidence="2 6">Belongs to the pseudouridine synthase RluA family.</text>
</comment>
<evidence type="ECO:0000313" key="8">
    <source>
        <dbReference type="EMBL" id="CUQ90281.1"/>
    </source>
</evidence>
<name>A0A175A2L6_9FIRM</name>
<dbReference type="SUPFAM" id="SSF55120">
    <property type="entry name" value="Pseudouridine synthase"/>
    <property type="match status" value="1"/>
</dbReference>
<dbReference type="Proteomes" id="UP000095662">
    <property type="component" value="Unassembled WGS sequence"/>
</dbReference>
<evidence type="ECO:0000259" key="7">
    <source>
        <dbReference type="Pfam" id="PF00849"/>
    </source>
</evidence>
<dbReference type="SUPFAM" id="SSF55174">
    <property type="entry name" value="Alpha-L RNA-binding motif"/>
    <property type="match status" value="1"/>
</dbReference>
<evidence type="ECO:0000256" key="3">
    <source>
        <dbReference type="ARBA" id="ARBA00023235"/>
    </source>
</evidence>
<dbReference type="PANTHER" id="PTHR21600">
    <property type="entry name" value="MITOCHONDRIAL RNA PSEUDOURIDINE SYNTHASE"/>
    <property type="match status" value="1"/>
</dbReference>
<comment type="function">
    <text evidence="6">Responsible for synthesis of pseudouridine from uracil.</text>
</comment>
<protein>
    <recommendedName>
        <fullName evidence="6">Pseudouridine synthase</fullName>
        <ecNumber evidence="6">5.4.99.-</ecNumber>
    </recommendedName>
</protein>
<dbReference type="PANTHER" id="PTHR21600:SF83">
    <property type="entry name" value="PSEUDOURIDYLATE SYNTHASE RPUSD4, MITOCHONDRIAL"/>
    <property type="match status" value="1"/>
</dbReference>
<evidence type="ECO:0000256" key="1">
    <source>
        <dbReference type="ARBA" id="ARBA00000073"/>
    </source>
</evidence>
<dbReference type="InterPro" id="IPR006145">
    <property type="entry name" value="PsdUridine_synth_RsuA/RluA"/>
</dbReference>
<dbReference type="GO" id="GO:0003723">
    <property type="term" value="F:RNA binding"/>
    <property type="evidence" value="ECO:0007669"/>
    <property type="project" value="UniProtKB-KW"/>
</dbReference>
<dbReference type="STRING" id="39492.ERS852540_02086"/>
<feature type="active site" evidence="4">
    <location>
        <position position="147"/>
    </location>
</feature>
<dbReference type="Gene3D" id="3.30.2350.10">
    <property type="entry name" value="Pseudouridine synthase"/>
    <property type="match status" value="1"/>
</dbReference>
<comment type="catalytic activity">
    <reaction evidence="1 6">
        <text>a uridine in RNA = a pseudouridine in RNA</text>
        <dbReference type="Rhea" id="RHEA:48348"/>
        <dbReference type="Rhea" id="RHEA-COMP:12068"/>
        <dbReference type="Rhea" id="RHEA-COMP:12069"/>
        <dbReference type="ChEBI" id="CHEBI:65314"/>
        <dbReference type="ChEBI" id="CHEBI:65315"/>
    </reaction>
</comment>
<dbReference type="Pfam" id="PF00849">
    <property type="entry name" value="PseudoU_synth_2"/>
    <property type="match status" value="1"/>
</dbReference>
<organism evidence="8 9">
    <name type="scientific">[Eubacterium] siraeum</name>
    <dbReference type="NCBI Taxonomy" id="39492"/>
    <lineage>
        <taxon>Bacteria</taxon>
        <taxon>Bacillati</taxon>
        <taxon>Bacillota</taxon>
        <taxon>Clostridia</taxon>
        <taxon>Eubacteriales</taxon>
        <taxon>Oscillospiraceae</taxon>
        <taxon>Oscillospiraceae incertae sedis</taxon>
    </lineage>
</organism>
<dbReference type="InterPro" id="IPR020103">
    <property type="entry name" value="PsdUridine_synth_cat_dom_sf"/>
</dbReference>
<dbReference type="GO" id="GO:0006396">
    <property type="term" value="P:RNA processing"/>
    <property type="evidence" value="ECO:0007669"/>
    <property type="project" value="UniProtKB-ARBA"/>
</dbReference>